<protein>
    <recommendedName>
        <fullName evidence="1">F-box associated beta-propeller type 3 domain-containing protein</fullName>
    </recommendedName>
</protein>
<dbReference type="PANTHER" id="PTHR31111:SF133">
    <property type="entry name" value="OS07G0196600 PROTEIN"/>
    <property type="match status" value="1"/>
</dbReference>
<evidence type="ECO:0000259" key="1">
    <source>
        <dbReference type="Pfam" id="PF08268"/>
    </source>
</evidence>
<dbReference type="EMBL" id="CM029043">
    <property type="protein sequence ID" value="KAG2614199.1"/>
    <property type="molecule type" value="Genomic_DNA"/>
</dbReference>
<dbReference type="InterPro" id="IPR017451">
    <property type="entry name" value="F-box-assoc_interact_dom"/>
</dbReference>
<reference evidence="2" key="1">
    <citation type="submission" date="2020-05" db="EMBL/GenBank/DDBJ databases">
        <title>WGS assembly of Panicum virgatum.</title>
        <authorList>
            <person name="Lovell J.T."/>
            <person name="Jenkins J."/>
            <person name="Shu S."/>
            <person name="Juenger T.E."/>
            <person name="Schmutz J."/>
        </authorList>
    </citation>
    <scope>NUCLEOTIDE SEQUENCE</scope>
    <source>
        <strain evidence="2">AP13</strain>
    </source>
</reference>
<dbReference type="PANTHER" id="PTHR31111">
    <property type="entry name" value="BNAA05G37150D PROTEIN-RELATED"/>
    <property type="match status" value="1"/>
</dbReference>
<comment type="caution">
    <text evidence="2">The sequence shown here is derived from an EMBL/GenBank/DDBJ whole genome shotgun (WGS) entry which is preliminary data.</text>
</comment>
<sequence length="324" mass="36555">MMIRLPVESLARFRTRADAFSTNIQFYQWCLQENVLKSTATLVYGRHIPAREFGRVSAVAHCDGLVLLPTDTNVYVFNPATKDAIALPESQRNMIWHHRCLPVGLGLDTSTGKYKVARSFYRSCGSDPMDMEVVVMGMEVFTINGDEHGSWRETLVDPPYPILSSQAATHKGCLFYSIDKNNLQRPPHGLVRFSLADETFGVTPLITNIYPEVDHEDFLISELDGELCSTFLSSHLQRVLVFTTRDAVDHPKWSFRYMINVTECYPLVPLGSGRILLRGGNCLLGYNLEASKIKVGEILDMDEIRYLAPSQNTLGRAWENVFVV</sequence>
<gene>
    <name evidence="2" type="ORF">PVAP13_4KG375103</name>
</gene>
<proteinExistence type="predicted"/>
<dbReference type="Proteomes" id="UP000823388">
    <property type="component" value="Chromosome 4K"/>
</dbReference>
<dbReference type="NCBIfam" id="TIGR01640">
    <property type="entry name" value="F_box_assoc_1"/>
    <property type="match status" value="1"/>
</dbReference>
<organism evidence="2 3">
    <name type="scientific">Panicum virgatum</name>
    <name type="common">Blackwell switchgrass</name>
    <dbReference type="NCBI Taxonomy" id="38727"/>
    <lineage>
        <taxon>Eukaryota</taxon>
        <taxon>Viridiplantae</taxon>
        <taxon>Streptophyta</taxon>
        <taxon>Embryophyta</taxon>
        <taxon>Tracheophyta</taxon>
        <taxon>Spermatophyta</taxon>
        <taxon>Magnoliopsida</taxon>
        <taxon>Liliopsida</taxon>
        <taxon>Poales</taxon>
        <taxon>Poaceae</taxon>
        <taxon>PACMAD clade</taxon>
        <taxon>Panicoideae</taxon>
        <taxon>Panicodae</taxon>
        <taxon>Paniceae</taxon>
        <taxon>Panicinae</taxon>
        <taxon>Panicum</taxon>
        <taxon>Panicum sect. Hiantes</taxon>
    </lineage>
</organism>
<dbReference type="InterPro" id="IPR013187">
    <property type="entry name" value="F-box-assoc_dom_typ3"/>
</dbReference>
<dbReference type="Pfam" id="PF08268">
    <property type="entry name" value="FBA_3"/>
    <property type="match status" value="1"/>
</dbReference>
<evidence type="ECO:0000313" key="3">
    <source>
        <dbReference type="Proteomes" id="UP000823388"/>
    </source>
</evidence>
<accession>A0A8T0U1X0</accession>
<dbReference type="AlphaFoldDB" id="A0A8T0U1X0"/>
<name>A0A8T0U1X0_PANVG</name>
<evidence type="ECO:0000313" key="2">
    <source>
        <dbReference type="EMBL" id="KAG2614199.1"/>
    </source>
</evidence>
<feature type="domain" description="F-box associated beta-propeller type 3" evidence="1">
    <location>
        <begin position="47"/>
        <end position="220"/>
    </location>
</feature>
<keyword evidence="3" id="KW-1185">Reference proteome</keyword>